<dbReference type="EMBL" id="BOMS01000137">
    <property type="protein sequence ID" value="GIE72061.1"/>
    <property type="molecule type" value="Genomic_DNA"/>
</dbReference>
<evidence type="ECO:0000313" key="1">
    <source>
        <dbReference type="EMBL" id="GIE72061.1"/>
    </source>
</evidence>
<proteinExistence type="predicted"/>
<name>A0ABQ4BN07_9ACTN</name>
<accession>A0ABQ4BN07</accession>
<dbReference type="Proteomes" id="UP000624709">
    <property type="component" value="Unassembled WGS sequence"/>
</dbReference>
<evidence type="ECO:0000313" key="2">
    <source>
        <dbReference type="Proteomes" id="UP000624709"/>
    </source>
</evidence>
<gene>
    <name evidence="1" type="ORF">Apa02nite_081690</name>
</gene>
<sequence length="105" mass="10968">MRMNLTTKTFQRLLTSASGLDTPLGALRPIANQCTAGNCPTIYLADSEPAEVATAVVQGYVVTAEQAGIDLPHGEVLVRVPVSLLTEAVHNLSRQSAPPGGAKEV</sequence>
<keyword evidence="2" id="KW-1185">Reference proteome</keyword>
<dbReference type="RefSeq" id="WP_203829819.1">
    <property type="nucleotide sequence ID" value="NZ_BAAATY010000047.1"/>
</dbReference>
<comment type="caution">
    <text evidence="1">The sequence shown here is derived from an EMBL/GenBank/DDBJ whole genome shotgun (WGS) entry which is preliminary data.</text>
</comment>
<organism evidence="1 2">
    <name type="scientific">Actinoplanes palleronii</name>
    <dbReference type="NCBI Taxonomy" id="113570"/>
    <lineage>
        <taxon>Bacteria</taxon>
        <taxon>Bacillati</taxon>
        <taxon>Actinomycetota</taxon>
        <taxon>Actinomycetes</taxon>
        <taxon>Micromonosporales</taxon>
        <taxon>Micromonosporaceae</taxon>
        <taxon>Actinoplanes</taxon>
    </lineage>
</organism>
<protein>
    <submittedName>
        <fullName evidence="1">Uncharacterized protein</fullName>
    </submittedName>
</protein>
<reference evidence="1 2" key="1">
    <citation type="submission" date="2021-01" db="EMBL/GenBank/DDBJ databases">
        <title>Whole genome shotgun sequence of Actinoplanes palleronii NBRC 14916.</title>
        <authorList>
            <person name="Komaki H."/>
            <person name="Tamura T."/>
        </authorList>
    </citation>
    <scope>NUCLEOTIDE SEQUENCE [LARGE SCALE GENOMIC DNA]</scope>
    <source>
        <strain evidence="1 2">NBRC 14916</strain>
    </source>
</reference>